<reference evidence="2" key="1">
    <citation type="journal article" date="2019" name="MBio">
        <title>Comparative genomics for the elucidation of multidrug resistance (MDR) in Candida lusitaniae.</title>
        <authorList>
            <person name="Kannan A."/>
            <person name="Asner S.A."/>
            <person name="Trachsel E."/>
            <person name="Kelly S."/>
            <person name="Parker J."/>
            <person name="Sanglard D."/>
        </authorList>
    </citation>
    <scope>NUCLEOTIDE SEQUENCE [LARGE SCALE GENOMIC DNA]</scope>
    <source>
        <strain evidence="2">P1</strain>
    </source>
</reference>
<proteinExistence type="predicted"/>
<protein>
    <submittedName>
        <fullName evidence="1">Uncharacterized protein</fullName>
    </submittedName>
</protein>
<gene>
    <name evidence="1" type="ORF">EJF14_50542</name>
</gene>
<dbReference type="EMBL" id="CP038488">
    <property type="protein sequence ID" value="QFZ29308.1"/>
    <property type="molecule type" value="Genomic_DNA"/>
</dbReference>
<accession>A0ACD0WPP1</accession>
<dbReference type="Proteomes" id="UP000326582">
    <property type="component" value="Chromosome 5"/>
</dbReference>
<keyword evidence="2" id="KW-1185">Reference proteome</keyword>
<sequence>MQALKSHKKNFPSFSNNLFLIHRQKWLDSVLSSA</sequence>
<evidence type="ECO:0000313" key="2">
    <source>
        <dbReference type="Proteomes" id="UP000326582"/>
    </source>
</evidence>
<evidence type="ECO:0000313" key="1">
    <source>
        <dbReference type="EMBL" id="QFZ29308.1"/>
    </source>
</evidence>
<name>A0ACD0WPP1_CLALS</name>
<organism evidence="1 2">
    <name type="scientific">Clavispora lusitaniae</name>
    <name type="common">Candida lusitaniae</name>
    <dbReference type="NCBI Taxonomy" id="36911"/>
    <lineage>
        <taxon>Eukaryota</taxon>
        <taxon>Fungi</taxon>
        <taxon>Dikarya</taxon>
        <taxon>Ascomycota</taxon>
        <taxon>Saccharomycotina</taxon>
        <taxon>Pichiomycetes</taxon>
        <taxon>Metschnikowiaceae</taxon>
        <taxon>Clavispora</taxon>
    </lineage>
</organism>